<keyword evidence="2" id="KW-0645">Protease</keyword>
<name>A0A146KD32_9EUKA</name>
<protein>
    <submittedName>
        <fullName evidence="6">NlpC/P60 family protein</fullName>
    </submittedName>
</protein>
<evidence type="ECO:0000256" key="2">
    <source>
        <dbReference type="ARBA" id="ARBA00022670"/>
    </source>
</evidence>
<evidence type="ECO:0000256" key="1">
    <source>
        <dbReference type="ARBA" id="ARBA00007074"/>
    </source>
</evidence>
<proteinExistence type="inferred from homology"/>
<accession>A0A146KD32</accession>
<dbReference type="PANTHER" id="PTHR47359">
    <property type="entry name" value="PEPTIDOGLYCAN DL-ENDOPEPTIDASE CWLO"/>
    <property type="match status" value="1"/>
</dbReference>
<dbReference type="AlphaFoldDB" id="A0A146KD32"/>
<sequence>VQIDYETIANCALEQIGKKYSKNGRGPNTYDSIGLVLECYAKAGQSLPQSTGQICQSGRAIKNSDAIPGDIVCMDILLTGAVNHVGIVINDSQAVFVVDRIGQQVQQKEIPQDFDIFKGIRHIE</sequence>
<evidence type="ECO:0000256" key="4">
    <source>
        <dbReference type="ARBA" id="ARBA00022807"/>
    </source>
</evidence>
<dbReference type="PANTHER" id="PTHR47359:SF3">
    <property type="entry name" value="NLP_P60 DOMAIN-CONTAINING PROTEIN-RELATED"/>
    <property type="match status" value="1"/>
</dbReference>
<dbReference type="GO" id="GO:0006508">
    <property type="term" value="P:proteolysis"/>
    <property type="evidence" value="ECO:0007669"/>
    <property type="project" value="UniProtKB-KW"/>
</dbReference>
<feature type="non-terminal residue" evidence="6">
    <location>
        <position position="1"/>
    </location>
</feature>
<keyword evidence="3" id="KW-0378">Hydrolase</keyword>
<evidence type="ECO:0000256" key="3">
    <source>
        <dbReference type="ARBA" id="ARBA00022801"/>
    </source>
</evidence>
<gene>
    <name evidence="6" type="ORF">TPC1_14528</name>
</gene>
<dbReference type="GO" id="GO:0008234">
    <property type="term" value="F:cysteine-type peptidase activity"/>
    <property type="evidence" value="ECO:0007669"/>
    <property type="project" value="UniProtKB-KW"/>
</dbReference>
<dbReference type="EMBL" id="GDID01003347">
    <property type="protein sequence ID" value="JAP93259.1"/>
    <property type="molecule type" value="Transcribed_RNA"/>
</dbReference>
<comment type="similarity">
    <text evidence="1">Belongs to the peptidase C40 family.</text>
</comment>
<dbReference type="InterPro" id="IPR038765">
    <property type="entry name" value="Papain-like_cys_pep_sf"/>
</dbReference>
<evidence type="ECO:0000313" key="6">
    <source>
        <dbReference type="EMBL" id="JAP93259.1"/>
    </source>
</evidence>
<dbReference type="InterPro" id="IPR000064">
    <property type="entry name" value="NLP_P60_dom"/>
</dbReference>
<dbReference type="Gene3D" id="3.90.1720.10">
    <property type="entry name" value="endopeptidase domain like (from Nostoc punctiforme)"/>
    <property type="match status" value="1"/>
</dbReference>
<organism evidence="6">
    <name type="scientific">Trepomonas sp. PC1</name>
    <dbReference type="NCBI Taxonomy" id="1076344"/>
    <lineage>
        <taxon>Eukaryota</taxon>
        <taxon>Metamonada</taxon>
        <taxon>Diplomonadida</taxon>
        <taxon>Hexamitidae</taxon>
        <taxon>Hexamitinae</taxon>
        <taxon>Trepomonas</taxon>
    </lineage>
</organism>
<feature type="domain" description="NlpC/P60" evidence="5">
    <location>
        <begin position="2"/>
        <end position="124"/>
    </location>
</feature>
<keyword evidence="4" id="KW-0788">Thiol protease</keyword>
<dbReference type="SUPFAM" id="SSF54001">
    <property type="entry name" value="Cysteine proteinases"/>
    <property type="match status" value="1"/>
</dbReference>
<dbReference type="PROSITE" id="PS51935">
    <property type="entry name" value="NLPC_P60"/>
    <property type="match status" value="1"/>
</dbReference>
<reference evidence="6" key="1">
    <citation type="submission" date="2015-07" db="EMBL/GenBank/DDBJ databases">
        <title>Adaptation to a free-living lifestyle via gene acquisitions in the diplomonad Trepomonas sp. PC1.</title>
        <authorList>
            <person name="Xu F."/>
            <person name="Jerlstrom-Hultqvist J."/>
            <person name="Kolisko M."/>
            <person name="Simpson A.G.B."/>
            <person name="Roger A.J."/>
            <person name="Svard S.G."/>
            <person name="Andersson J.O."/>
        </authorList>
    </citation>
    <scope>NUCLEOTIDE SEQUENCE</scope>
    <source>
        <strain evidence="6">PC1</strain>
    </source>
</reference>
<dbReference type="Pfam" id="PF00877">
    <property type="entry name" value="NLPC_P60"/>
    <property type="match status" value="1"/>
</dbReference>
<dbReference type="InterPro" id="IPR051794">
    <property type="entry name" value="PG_Endopeptidase_C40"/>
</dbReference>
<evidence type="ECO:0000259" key="5">
    <source>
        <dbReference type="PROSITE" id="PS51935"/>
    </source>
</evidence>